<organism evidence="2 3">
    <name type="scientific">Tritrichomonas musculus</name>
    <dbReference type="NCBI Taxonomy" id="1915356"/>
    <lineage>
        <taxon>Eukaryota</taxon>
        <taxon>Metamonada</taxon>
        <taxon>Parabasalia</taxon>
        <taxon>Tritrichomonadida</taxon>
        <taxon>Tritrichomonadidae</taxon>
        <taxon>Tritrichomonas</taxon>
    </lineage>
</organism>
<feature type="compositionally biased region" description="Low complexity" evidence="1">
    <location>
        <begin position="17"/>
        <end position="40"/>
    </location>
</feature>
<keyword evidence="3" id="KW-1185">Reference proteome</keyword>
<comment type="caution">
    <text evidence="2">The sequence shown here is derived from an EMBL/GenBank/DDBJ whole genome shotgun (WGS) entry which is preliminary data.</text>
</comment>
<dbReference type="Proteomes" id="UP001470230">
    <property type="component" value="Unassembled WGS sequence"/>
</dbReference>
<reference evidence="2 3" key="1">
    <citation type="submission" date="2024-04" db="EMBL/GenBank/DDBJ databases">
        <title>Tritrichomonas musculus Genome.</title>
        <authorList>
            <person name="Alves-Ferreira E."/>
            <person name="Grigg M."/>
            <person name="Lorenzi H."/>
            <person name="Galac M."/>
        </authorList>
    </citation>
    <scope>NUCLEOTIDE SEQUENCE [LARGE SCALE GENOMIC DNA]</scope>
    <source>
        <strain evidence="2 3">EAF2021</strain>
    </source>
</reference>
<name>A0ABR2KR42_9EUKA</name>
<feature type="compositionally biased region" description="Polar residues" evidence="1">
    <location>
        <begin position="41"/>
        <end position="86"/>
    </location>
</feature>
<protein>
    <submittedName>
        <fullName evidence="2">Uncharacterized protein</fullName>
    </submittedName>
</protein>
<proteinExistence type="predicted"/>
<evidence type="ECO:0000313" key="3">
    <source>
        <dbReference type="Proteomes" id="UP001470230"/>
    </source>
</evidence>
<dbReference type="EMBL" id="JAPFFF010000003">
    <property type="protein sequence ID" value="KAK8893298.1"/>
    <property type="molecule type" value="Genomic_DNA"/>
</dbReference>
<accession>A0ABR2KR42</accession>
<feature type="region of interest" description="Disordered" evidence="1">
    <location>
        <begin position="1"/>
        <end position="99"/>
    </location>
</feature>
<evidence type="ECO:0000256" key="1">
    <source>
        <dbReference type="SAM" id="MobiDB-lite"/>
    </source>
</evidence>
<sequence>MTPVPNVTDQNPIVTENQNVTDQNQNVTDQNQNVTDQNQNSLTVESVMNTINTYSPRPSQRSSEKTSQITQQQFDEFFMSQGSQDQSPEDPPTVTYASQ</sequence>
<evidence type="ECO:0000313" key="2">
    <source>
        <dbReference type="EMBL" id="KAK8893298.1"/>
    </source>
</evidence>
<gene>
    <name evidence="2" type="ORF">M9Y10_021715</name>
</gene>
<feature type="compositionally biased region" description="Polar residues" evidence="1">
    <location>
        <begin position="1"/>
        <end position="16"/>
    </location>
</feature>